<keyword evidence="1" id="KW-0175">Coiled coil</keyword>
<dbReference type="KEGG" id="rhp:LPB142_02790"/>
<evidence type="ECO:0000313" key="3">
    <source>
        <dbReference type="Proteomes" id="UP000176562"/>
    </source>
</evidence>
<dbReference type="EMBL" id="CP017781">
    <property type="protein sequence ID" value="AOZ68372.1"/>
    <property type="molecule type" value="Genomic_DNA"/>
</dbReference>
<dbReference type="SUPFAM" id="SSF111369">
    <property type="entry name" value="HlyD-like secretion proteins"/>
    <property type="match status" value="1"/>
</dbReference>
<sequence length="430" mass="44509">MRFLTRSLTGLFLLALTLGLLAAAGYAISAALAARAAKGPGPGMARERVFAANVLALDFRQITPELTAYGEVRAARRLELRAAAAGTVAELAPEFAEGAQVAAGTLLVRLDPAEARAARDSAAATVSEAEAALALARRTVEIAGDDLAAVVRQAELRGLALERQRAIDARGIGRAVDTEAAELAQSAADQAVLSKRSALSSAEAARDQAETALARARIALSEAERRLAETEIRAEFAGQLANVSAVRGGLVSTNEMLGELIDPRALEVAFRVSNAQFARLTDAAGVLIPADVRVRLDLQGRALELPARLVRVGAETGEGLAGRLLFAQVDPGAAGLRPGDFVTVHLSEPPLENVAEVPAAAVGGDGKVLLLGPEDRLVEAPVEILRRQGDAVIIRAAGLAPGQEIVAERTPLLGAGLKLRPMRPGAPTGG</sequence>
<proteinExistence type="predicted"/>
<evidence type="ECO:0008006" key="4">
    <source>
        <dbReference type="Google" id="ProtNLM"/>
    </source>
</evidence>
<evidence type="ECO:0000313" key="2">
    <source>
        <dbReference type="EMBL" id="AOZ68372.1"/>
    </source>
</evidence>
<accession>A0A1D9M938</accession>
<keyword evidence="3" id="KW-1185">Reference proteome</keyword>
<reference evidence="2 3" key="1">
    <citation type="submission" date="2016-10" db="EMBL/GenBank/DDBJ databases">
        <title>Rhodobacter sp. LPB0142, isolated from sea water.</title>
        <authorList>
            <person name="Kim E."/>
            <person name="Yi H."/>
        </authorList>
    </citation>
    <scope>NUCLEOTIDE SEQUENCE [LARGE SCALE GENOMIC DNA]</scope>
    <source>
        <strain evidence="2 3">LPB0142</strain>
    </source>
</reference>
<dbReference type="STRING" id="1850250.LPB142_02790"/>
<dbReference type="Gene3D" id="1.10.287.470">
    <property type="entry name" value="Helix hairpin bin"/>
    <property type="match status" value="1"/>
</dbReference>
<dbReference type="Proteomes" id="UP000176562">
    <property type="component" value="Chromosome"/>
</dbReference>
<dbReference type="Gene3D" id="2.40.50.100">
    <property type="match status" value="1"/>
</dbReference>
<dbReference type="AlphaFoldDB" id="A0A1D9M938"/>
<evidence type="ECO:0000256" key="1">
    <source>
        <dbReference type="SAM" id="Coils"/>
    </source>
</evidence>
<dbReference type="RefSeq" id="WP_071165449.1">
    <property type="nucleotide sequence ID" value="NZ_CP017781.1"/>
</dbReference>
<feature type="coiled-coil region" evidence="1">
    <location>
        <begin position="199"/>
        <end position="240"/>
    </location>
</feature>
<dbReference type="Gene3D" id="2.40.420.20">
    <property type="match status" value="1"/>
</dbReference>
<organism evidence="2 3">
    <name type="scientific">Rhodobacter xanthinilyticus</name>
    <dbReference type="NCBI Taxonomy" id="1850250"/>
    <lineage>
        <taxon>Bacteria</taxon>
        <taxon>Pseudomonadati</taxon>
        <taxon>Pseudomonadota</taxon>
        <taxon>Alphaproteobacteria</taxon>
        <taxon>Rhodobacterales</taxon>
        <taxon>Rhodobacter group</taxon>
        <taxon>Rhodobacter</taxon>
    </lineage>
</organism>
<dbReference type="PANTHER" id="PTHR30469">
    <property type="entry name" value="MULTIDRUG RESISTANCE PROTEIN MDTA"/>
    <property type="match status" value="1"/>
</dbReference>
<gene>
    <name evidence="2" type="ORF">LPB142_02790</name>
</gene>
<dbReference type="GO" id="GO:1990281">
    <property type="term" value="C:efflux pump complex"/>
    <property type="evidence" value="ECO:0007669"/>
    <property type="project" value="TreeGrafter"/>
</dbReference>
<dbReference type="GO" id="GO:0015562">
    <property type="term" value="F:efflux transmembrane transporter activity"/>
    <property type="evidence" value="ECO:0007669"/>
    <property type="project" value="TreeGrafter"/>
</dbReference>
<name>A0A1D9M938_9RHOB</name>
<dbReference type="Gene3D" id="2.40.30.170">
    <property type="match status" value="1"/>
</dbReference>
<protein>
    <recommendedName>
        <fullName evidence="4">Efflux transporter periplasmic adaptor subunit</fullName>
    </recommendedName>
</protein>